<keyword evidence="8 14" id="KW-1133">Transmembrane helix</keyword>
<evidence type="ECO:0000256" key="5">
    <source>
        <dbReference type="ARBA" id="ARBA00022692"/>
    </source>
</evidence>
<feature type="transmembrane region" description="Helical" evidence="14">
    <location>
        <begin position="127"/>
        <end position="147"/>
    </location>
</feature>
<dbReference type="PRINTS" id="PR01333">
    <property type="entry name" value="2POREKCHANEL"/>
</dbReference>
<keyword evidence="7" id="KW-0630">Potassium</keyword>
<keyword evidence="16" id="KW-1185">Reference proteome</keyword>
<organism evidence="16 17">
    <name type="scientific">Steinernema glaseri</name>
    <dbReference type="NCBI Taxonomy" id="37863"/>
    <lineage>
        <taxon>Eukaryota</taxon>
        <taxon>Metazoa</taxon>
        <taxon>Ecdysozoa</taxon>
        <taxon>Nematoda</taxon>
        <taxon>Chromadorea</taxon>
        <taxon>Rhabditida</taxon>
        <taxon>Tylenchina</taxon>
        <taxon>Panagrolaimomorpha</taxon>
        <taxon>Strongyloidoidea</taxon>
        <taxon>Steinernematidae</taxon>
        <taxon>Steinernema</taxon>
    </lineage>
</organism>
<evidence type="ECO:0000256" key="4">
    <source>
        <dbReference type="ARBA" id="ARBA00022538"/>
    </source>
</evidence>
<accession>A0A1I7ZCC5</accession>
<feature type="region of interest" description="Disordered" evidence="13">
    <location>
        <begin position="396"/>
        <end position="437"/>
    </location>
</feature>
<evidence type="ECO:0000256" key="3">
    <source>
        <dbReference type="ARBA" id="ARBA00022448"/>
    </source>
</evidence>
<feature type="transmembrane region" description="Helical" evidence="14">
    <location>
        <begin position="221"/>
        <end position="238"/>
    </location>
</feature>
<sequence length="550" mass="61797">MFSSQTKQQRRSLLGARPLAIHFILLLFVFLYAFLGGLAFQLLEEDALELQRKETFQHTFDCVAKVLEEDSENRTINDTVDATSKCWNLERDERSDWGFMTATLYGFGIVTTLGYNRIAPITTPGRLFCMLYGIVGIPITMIIIASVGQYLREFAVSCRQKMQTKKIRRRMSMFLAAQDELDEEASIELVSIAVLVVFFLYIAFGAWLLPLLNGQSDFINGLYYNFLCLTAMDFGQLAPEKVIFVPVTLCYVCFGLAITTIAIEVMANYMRRLHFIGRRVKNVANTSITFGGKTLRVKDLLQAVSKKCGIDPKIISKIDLDKVVERTIAMRDGVDISDDSDSEDFHPQEPKPFHNSLAPSCPRRPNGDKDNAISLAENKNTYLDNKNSVIHVVVSDERAEISPDQPSKEKREAEKKIGKLPPPEEIFLRNPRQQARRKLTPRFSVNNVKELSTFFDKIAETSESNSALQSIADSTRTSSSSPPRKPLRTGSFTPATKNTVLRQDTDDKGRRHSTAPETFLATNIKEDETDDGAPGTSGRKKENEKDGNGK</sequence>
<evidence type="ECO:0000256" key="1">
    <source>
        <dbReference type="ARBA" id="ARBA00004141"/>
    </source>
</evidence>
<feature type="transmembrane region" description="Helical" evidence="14">
    <location>
        <begin position="97"/>
        <end position="115"/>
    </location>
</feature>
<keyword evidence="5 12" id="KW-0812">Transmembrane</keyword>
<feature type="compositionally biased region" description="Basic and acidic residues" evidence="13">
    <location>
        <begin position="343"/>
        <end position="352"/>
    </location>
</feature>
<dbReference type="GO" id="GO:0022841">
    <property type="term" value="F:potassium ion leak channel activity"/>
    <property type="evidence" value="ECO:0007669"/>
    <property type="project" value="TreeGrafter"/>
</dbReference>
<keyword evidence="11 12" id="KW-0407">Ion channel</keyword>
<dbReference type="WBParaSite" id="L893_g25102.t1">
    <property type="protein sequence ID" value="L893_g25102.t1"/>
    <property type="gene ID" value="L893_g25102"/>
</dbReference>
<feature type="domain" description="Potassium channel" evidence="15">
    <location>
        <begin position="197"/>
        <end position="271"/>
    </location>
</feature>
<feature type="compositionally biased region" description="Polar residues" evidence="13">
    <location>
        <begin position="463"/>
        <end position="473"/>
    </location>
</feature>
<comment type="similarity">
    <text evidence="2 12">Belongs to the two pore domain potassium channel (TC 1.A.1.8) family.</text>
</comment>
<dbReference type="AlphaFoldDB" id="A0A1I7ZCC5"/>
<evidence type="ECO:0000256" key="14">
    <source>
        <dbReference type="SAM" id="Phobius"/>
    </source>
</evidence>
<dbReference type="GO" id="GO:0015271">
    <property type="term" value="F:outward rectifier potassium channel activity"/>
    <property type="evidence" value="ECO:0007669"/>
    <property type="project" value="TreeGrafter"/>
</dbReference>
<reference evidence="17" key="1">
    <citation type="submission" date="2016-11" db="UniProtKB">
        <authorList>
            <consortium name="WormBaseParasite"/>
        </authorList>
    </citation>
    <scope>IDENTIFICATION</scope>
</reference>
<dbReference type="Pfam" id="PF07885">
    <property type="entry name" value="Ion_trans_2"/>
    <property type="match status" value="2"/>
</dbReference>
<comment type="subcellular location">
    <subcellularLocation>
        <location evidence="1">Membrane</location>
        <topology evidence="1">Multi-pass membrane protein</topology>
    </subcellularLocation>
</comment>
<keyword evidence="3 12" id="KW-0813">Transport</keyword>
<dbReference type="Proteomes" id="UP000095287">
    <property type="component" value="Unplaced"/>
</dbReference>
<dbReference type="InterPro" id="IPR003280">
    <property type="entry name" value="2pore_dom_K_chnl"/>
</dbReference>
<protein>
    <submittedName>
        <fullName evidence="17">Ion channel</fullName>
    </submittedName>
</protein>
<feature type="region of interest" description="Disordered" evidence="13">
    <location>
        <begin position="335"/>
        <end position="372"/>
    </location>
</feature>
<dbReference type="GO" id="GO:0005886">
    <property type="term" value="C:plasma membrane"/>
    <property type="evidence" value="ECO:0007669"/>
    <property type="project" value="TreeGrafter"/>
</dbReference>
<evidence type="ECO:0000256" key="13">
    <source>
        <dbReference type="SAM" id="MobiDB-lite"/>
    </source>
</evidence>
<proteinExistence type="inferred from homology"/>
<feature type="transmembrane region" description="Helical" evidence="14">
    <location>
        <begin position="244"/>
        <end position="269"/>
    </location>
</feature>
<evidence type="ECO:0000256" key="8">
    <source>
        <dbReference type="ARBA" id="ARBA00022989"/>
    </source>
</evidence>
<evidence type="ECO:0000256" key="10">
    <source>
        <dbReference type="ARBA" id="ARBA00023136"/>
    </source>
</evidence>
<feature type="region of interest" description="Disordered" evidence="13">
    <location>
        <begin position="463"/>
        <end position="550"/>
    </location>
</feature>
<feature type="compositionally biased region" description="Basic and acidic residues" evidence="13">
    <location>
        <begin position="539"/>
        <end position="550"/>
    </location>
</feature>
<dbReference type="PRINTS" id="PR01095">
    <property type="entry name" value="TASKCHANNEL"/>
</dbReference>
<evidence type="ECO:0000256" key="7">
    <source>
        <dbReference type="ARBA" id="ARBA00022958"/>
    </source>
</evidence>
<dbReference type="PANTHER" id="PTHR11003:SF93">
    <property type="entry name" value="POTASSIUM CHANNEL DOMAIN-CONTAINING PROTEIN"/>
    <property type="match status" value="1"/>
</dbReference>
<evidence type="ECO:0000256" key="12">
    <source>
        <dbReference type="RuleBase" id="RU003857"/>
    </source>
</evidence>
<feature type="compositionally biased region" description="Basic and acidic residues" evidence="13">
    <location>
        <begin position="396"/>
        <end position="417"/>
    </location>
</feature>
<evidence type="ECO:0000256" key="6">
    <source>
        <dbReference type="ARBA" id="ARBA00022826"/>
    </source>
</evidence>
<feature type="domain" description="Potassium channel" evidence="15">
    <location>
        <begin position="91"/>
        <end position="152"/>
    </location>
</feature>
<dbReference type="PANTHER" id="PTHR11003">
    <property type="entry name" value="POTASSIUM CHANNEL, SUBFAMILY K"/>
    <property type="match status" value="1"/>
</dbReference>
<evidence type="ECO:0000259" key="15">
    <source>
        <dbReference type="Pfam" id="PF07885"/>
    </source>
</evidence>
<evidence type="ECO:0000256" key="11">
    <source>
        <dbReference type="ARBA" id="ARBA00023303"/>
    </source>
</evidence>
<evidence type="ECO:0000313" key="17">
    <source>
        <dbReference type="WBParaSite" id="L893_g25102.t1"/>
    </source>
</evidence>
<evidence type="ECO:0000313" key="16">
    <source>
        <dbReference type="Proteomes" id="UP000095287"/>
    </source>
</evidence>
<keyword evidence="9 12" id="KW-0406">Ion transport</keyword>
<keyword evidence="10 14" id="KW-0472">Membrane</keyword>
<dbReference type="GO" id="GO:0030322">
    <property type="term" value="P:stabilization of membrane potential"/>
    <property type="evidence" value="ECO:0007669"/>
    <property type="project" value="TreeGrafter"/>
</dbReference>
<keyword evidence="6" id="KW-0631">Potassium channel</keyword>
<name>A0A1I7ZCC5_9BILA</name>
<evidence type="ECO:0000256" key="2">
    <source>
        <dbReference type="ARBA" id="ARBA00006666"/>
    </source>
</evidence>
<dbReference type="Gene3D" id="1.10.287.70">
    <property type="match status" value="1"/>
</dbReference>
<evidence type="ECO:0000256" key="9">
    <source>
        <dbReference type="ARBA" id="ARBA00023065"/>
    </source>
</evidence>
<feature type="transmembrane region" description="Helical" evidence="14">
    <location>
        <begin position="21"/>
        <end position="43"/>
    </location>
</feature>
<dbReference type="SUPFAM" id="SSF81324">
    <property type="entry name" value="Voltage-gated potassium channels"/>
    <property type="match status" value="2"/>
</dbReference>
<feature type="compositionally biased region" description="Polar residues" evidence="13">
    <location>
        <begin position="490"/>
        <end position="502"/>
    </location>
</feature>
<dbReference type="InterPro" id="IPR013099">
    <property type="entry name" value="K_chnl_dom"/>
</dbReference>
<keyword evidence="4" id="KW-0633">Potassium transport</keyword>
<feature type="transmembrane region" description="Helical" evidence="14">
    <location>
        <begin position="189"/>
        <end position="209"/>
    </location>
</feature>
<dbReference type="InterPro" id="IPR003092">
    <property type="entry name" value="2pore_dom_K_chnl_TASK"/>
</dbReference>